<dbReference type="AlphaFoldDB" id="A0A382J3B6"/>
<evidence type="ECO:0008006" key="2">
    <source>
        <dbReference type="Google" id="ProtNLM"/>
    </source>
</evidence>
<organism evidence="1">
    <name type="scientific">marine metagenome</name>
    <dbReference type="NCBI Taxonomy" id="408172"/>
    <lineage>
        <taxon>unclassified sequences</taxon>
        <taxon>metagenomes</taxon>
        <taxon>ecological metagenomes</taxon>
    </lineage>
</organism>
<protein>
    <recommendedName>
        <fullName evidence="2">N-acetyltransferase domain-containing protein</fullName>
    </recommendedName>
</protein>
<sequence length="187" mass="21108">MLTNGNAKMSYTWGGLQVARYKDKDIAPLFPLLEQEFSNWTTKKISSYMDLVTTKASDTGGVLVAQNEALYYVGLVVYTLQQIKSEHFDCFADSKKKGEVLNEVYDILVIENIIASSPILQKQVFMALVEATVKIAKHLSCDYVELPKVDHESFQFVRKKYGPQIEDANGFRSYITLSSSQTKPVVF</sequence>
<accession>A0A382J3B6</accession>
<name>A0A382J3B6_9ZZZZ</name>
<dbReference type="EMBL" id="UINC01071414">
    <property type="protein sequence ID" value="SVC06288.1"/>
    <property type="molecule type" value="Genomic_DNA"/>
</dbReference>
<proteinExistence type="predicted"/>
<evidence type="ECO:0000313" key="1">
    <source>
        <dbReference type="EMBL" id="SVC06288.1"/>
    </source>
</evidence>
<reference evidence="1" key="1">
    <citation type="submission" date="2018-05" db="EMBL/GenBank/DDBJ databases">
        <authorList>
            <person name="Lanie J.A."/>
            <person name="Ng W.-L."/>
            <person name="Kazmierczak K.M."/>
            <person name="Andrzejewski T.M."/>
            <person name="Davidsen T.M."/>
            <person name="Wayne K.J."/>
            <person name="Tettelin H."/>
            <person name="Glass J.I."/>
            <person name="Rusch D."/>
            <person name="Podicherti R."/>
            <person name="Tsui H.-C.T."/>
            <person name="Winkler M.E."/>
        </authorList>
    </citation>
    <scope>NUCLEOTIDE SEQUENCE</scope>
</reference>
<gene>
    <name evidence="1" type="ORF">METZ01_LOCUS259142</name>
</gene>